<evidence type="ECO:0000256" key="3">
    <source>
        <dbReference type="PROSITE-ProRule" id="PRU00023"/>
    </source>
</evidence>
<dbReference type="PANTHER" id="PTHR24198:SF165">
    <property type="entry name" value="ANKYRIN REPEAT-CONTAINING PROTEIN-RELATED"/>
    <property type="match status" value="1"/>
</dbReference>
<feature type="repeat" description="ANK" evidence="3">
    <location>
        <begin position="805"/>
        <end position="837"/>
    </location>
</feature>
<dbReference type="Pfam" id="PF00023">
    <property type="entry name" value="Ank"/>
    <property type="match status" value="1"/>
</dbReference>
<feature type="domain" description="Nephrocystin 3-like N-terminal" evidence="5">
    <location>
        <begin position="151"/>
        <end position="286"/>
    </location>
</feature>
<dbReference type="Pfam" id="PF12796">
    <property type="entry name" value="Ank_2"/>
    <property type="match status" value="1"/>
</dbReference>
<comment type="caution">
    <text evidence="6">The sequence shown here is derived from an EMBL/GenBank/DDBJ whole genome shotgun (WGS) entry which is preliminary data.</text>
</comment>
<dbReference type="SUPFAM" id="SSF48403">
    <property type="entry name" value="Ankyrin repeat"/>
    <property type="match status" value="1"/>
</dbReference>
<proteinExistence type="predicted"/>
<evidence type="ECO:0000256" key="2">
    <source>
        <dbReference type="ARBA" id="ARBA00023043"/>
    </source>
</evidence>
<accession>A0A2W1I0U9</accession>
<keyword evidence="1" id="KW-0677">Repeat</keyword>
<evidence type="ECO:0000313" key="6">
    <source>
        <dbReference type="EMBL" id="KAI1517858.1"/>
    </source>
</evidence>
<dbReference type="InterPro" id="IPR002110">
    <property type="entry name" value="Ankyrin_rpt"/>
</dbReference>
<dbReference type="Proteomes" id="UP000249757">
    <property type="component" value="Unassembled WGS sequence"/>
</dbReference>
<dbReference type="OrthoDB" id="3685311at2759"/>
<evidence type="ECO:0000256" key="1">
    <source>
        <dbReference type="ARBA" id="ARBA00022737"/>
    </source>
</evidence>
<dbReference type="InterPro" id="IPR036770">
    <property type="entry name" value="Ankyrin_rpt-contain_sf"/>
</dbReference>
<name>A0A2W1I0U9_9PLEO</name>
<dbReference type="SMART" id="SM00248">
    <property type="entry name" value="ANK"/>
    <property type="match status" value="7"/>
</dbReference>
<dbReference type="PANTHER" id="PTHR24198">
    <property type="entry name" value="ANKYRIN REPEAT AND PROTEIN KINASE DOMAIN-CONTAINING PROTEIN"/>
    <property type="match status" value="1"/>
</dbReference>
<dbReference type="EMBL" id="NRDI02000003">
    <property type="protein sequence ID" value="KAI1517858.1"/>
    <property type="molecule type" value="Genomic_DNA"/>
</dbReference>
<gene>
    <name evidence="6" type="ORF">Ptr86124_003159</name>
</gene>
<dbReference type="InterPro" id="IPR056884">
    <property type="entry name" value="NPHP3-like_N"/>
</dbReference>
<keyword evidence="2 3" id="KW-0040">ANK repeat</keyword>
<dbReference type="Gene3D" id="1.25.40.20">
    <property type="entry name" value="Ankyrin repeat-containing domain"/>
    <property type="match status" value="1"/>
</dbReference>
<dbReference type="Pfam" id="PF24883">
    <property type="entry name" value="NPHP3_N"/>
    <property type="match status" value="1"/>
</dbReference>
<evidence type="ECO:0000256" key="4">
    <source>
        <dbReference type="SAM" id="MobiDB-lite"/>
    </source>
</evidence>
<dbReference type="AlphaFoldDB" id="A0A2W1I0U9"/>
<keyword evidence="7" id="KW-1185">Reference proteome</keyword>
<reference evidence="7" key="1">
    <citation type="journal article" date="2022" name="Microb. Genom.">
        <title>A global pangenome for the wheat fungal pathogen Pyrenophora tritici-repentis and prediction of effector protein structural homology.</title>
        <authorList>
            <person name="Moolhuijzen P.M."/>
            <person name="See P.T."/>
            <person name="Shi G."/>
            <person name="Powell H.R."/>
            <person name="Cockram J."/>
            <person name="Jorgensen L.N."/>
            <person name="Benslimane H."/>
            <person name="Strelkov S.E."/>
            <person name="Turner J."/>
            <person name="Liu Z."/>
            <person name="Moffat C.S."/>
        </authorList>
    </citation>
    <scope>NUCLEOTIDE SEQUENCE [LARGE SCALE GENOMIC DNA]</scope>
</reference>
<feature type="repeat" description="ANK" evidence="3">
    <location>
        <begin position="852"/>
        <end position="884"/>
    </location>
</feature>
<evidence type="ECO:0000313" key="7">
    <source>
        <dbReference type="Proteomes" id="UP000249757"/>
    </source>
</evidence>
<sequence length="912" mass="103300">MPSSASEIASPKWCLRLNNPYPAYGDATPSSEATTVIPTSIGRLLLKRYDQSQHLETLKKMHHDLESARGLLTLNEFRVWASQGDSKHLGFLQPNRNDSNSSLTSTHGDQASNSKIGTTNSQSSFDFGRRNARLQLLSRSEVSRISSTLSVLEELQHMKAHPGTNIQVLYCFCTRGDRLRNNAASVLKTWLHQLIQQRPYLTEYISSLISTYDERYFSLERPVVTWDLFRIALKGEKSGTTYCILDGLHELDDRSIENLLYIFDRELPREDCTEDSLPIKVLVTSRGQPTRGKWSHINLDVHVDNKKPLDSAQLGTVDDVAPKLMIKIDDHRESDANRDLLAHVAAYRQPPTIEQLQWVLEGTYQELKQRLESCRPSIHITPAKLVVFCNSDTWFQYSALENNTSIHSRLAHKCLEILSAELACIDMEVLDFDYQDWKDTIQPDLAYAIEYWAEHVETSEDSTESMLNKLVTTFSQNCLTINKWWSCYVQMVHWIPLRVILQFPHTTIMNIFTYFGFHALFDRALESDKKEQLEMSLEHYDCFEQNPLSYAILKDDAHMVNALLNAGVLIAKIHVAFAAGSTIQIAKAVYQKYKLGEFGQELTYNILGRATRSGNNELLSIAINLLISKSKVSFLWSDTEFIKWGIAVGRWDIVQTLLLTITRPENTVEKIICYATLRHEKTILRNLLSTRKVDEAIRHLKISNISALCGALENKCPEMVKLLITDENVCLKDIQGMTPLQVAVAYPNIDTLVQLLDRPTFTINKGSVDGGIALNLVLHSVVTKIKIEYLTLILQKGARIQYENFGITALHVAAELGRPEVMEVLLEQLSDAEVKAQIDFQCISVHKEQEREDFTALAIAAMKGHGEIVKLLLGRGAKKDIKIQGKTAAKWASEAGHEDIVKLFQSKASKRK</sequence>
<feature type="compositionally biased region" description="Polar residues" evidence="4">
    <location>
        <begin position="94"/>
        <end position="124"/>
    </location>
</feature>
<dbReference type="PROSITE" id="PS50297">
    <property type="entry name" value="ANK_REP_REGION"/>
    <property type="match status" value="2"/>
</dbReference>
<organism evidence="6 7">
    <name type="scientific">Pyrenophora tritici-repentis</name>
    <dbReference type="NCBI Taxonomy" id="45151"/>
    <lineage>
        <taxon>Eukaryota</taxon>
        <taxon>Fungi</taxon>
        <taxon>Dikarya</taxon>
        <taxon>Ascomycota</taxon>
        <taxon>Pezizomycotina</taxon>
        <taxon>Dothideomycetes</taxon>
        <taxon>Pleosporomycetidae</taxon>
        <taxon>Pleosporales</taxon>
        <taxon>Pleosporineae</taxon>
        <taxon>Pleosporaceae</taxon>
        <taxon>Pyrenophora</taxon>
    </lineage>
</organism>
<dbReference type="PRINTS" id="PR01415">
    <property type="entry name" value="ANKYRIN"/>
</dbReference>
<protein>
    <submittedName>
        <fullName evidence="6">Ankyrin repeat-containing protein</fullName>
    </submittedName>
</protein>
<evidence type="ECO:0000259" key="5">
    <source>
        <dbReference type="Pfam" id="PF24883"/>
    </source>
</evidence>
<dbReference type="PROSITE" id="PS50088">
    <property type="entry name" value="ANK_REPEAT"/>
    <property type="match status" value="2"/>
</dbReference>
<feature type="region of interest" description="Disordered" evidence="4">
    <location>
        <begin position="91"/>
        <end position="124"/>
    </location>
</feature>